<evidence type="ECO:0000256" key="7">
    <source>
        <dbReference type="ARBA" id="ARBA00022857"/>
    </source>
</evidence>
<evidence type="ECO:0000259" key="14">
    <source>
        <dbReference type="Pfam" id="PF02882"/>
    </source>
</evidence>
<comment type="caution">
    <text evidence="12">Lacks conserved residue(s) required for the propagation of feature annotation.</text>
</comment>
<comment type="pathway">
    <text evidence="1 12">One-carbon metabolism; tetrahydrofolate interconversion.</text>
</comment>
<comment type="catalytic activity">
    <reaction evidence="12">
        <text>(6R)-5,10-methylene-5,6,7,8-tetrahydrofolate + NADP(+) = (6R)-5,10-methenyltetrahydrofolate + NADPH</text>
        <dbReference type="Rhea" id="RHEA:22812"/>
        <dbReference type="ChEBI" id="CHEBI:15636"/>
        <dbReference type="ChEBI" id="CHEBI:57455"/>
        <dbReference type="ChEBI" id="CHEBI:57783"/>
        <dbReference type="ChEBI" id="CHEBI:58349"/>
        <dbReference type="EC" id="1.5.1.5"/>
    </reaction>
</comment>
<dbReference type="PANTHER" id="PTHR48099">
    <property type="entry name" value="C-1-TETRAHYDROFOLATE SYNTHASE, CYTOPLASMIC-RELATED"/>
    <property type="match status" value="1"/>
</dbReference>
<protein>
    <recommendedName>
        <fullName evidence="12">Bifunctional protein FolD</fullName>
    </recommendedName>
    <domain>
        <recommendedName>
            <fullName evidence="12">Methylenetetrahydrofolate dehydrogenase</fullName>
            <ecNumber evidence="12">1.5.1.5</ecNumber>
        </recommendedName>
    </domain>
    <domain>
        <recommendedName>
            <fullName evidence="12">Methenyltetrahydrofolate cyclohydrolase</fullName>
            <ecNumber evidence="12">3.5.4.9</ecNumber>
        </recommendedName>
    </domain>
</protein>
<dbReference type="GO" id="GO:0000105">
    <property type="term" value="P:L-histidine biosynthetic process"/>
    <property type="evidence" value="ECO:0007669"/>
    <property type="project" value="UniProtKB-KW"/>
</dbReference>
<evidence type="ECO:0000256" key="3">
    <source>
        <dbReference type="ARBA" id="ARBA00022563"/>
    </source>
</evidence>
<dbReference type="PROSITE" id="PS00766">
    <property type="entry name" value="THF_DHG_CYH_1"/>
    <property type="match status" value="1"/>
</dbReference>
<organism evidence="15 16">
    <name type="scientific">Candidatus Onthovivens merdipullorum</name>
    <dbReference type="NCBI Taxonomy" id="2840889"/>
    <lineage>
        <taxon>Bacteria</taxon>
        <taxon>Bacillati</taxon>
        <taxon>Bacillota</taxon>
        <taxon>Bacilli</taxon>
        <taxon>Bacillales</taxon>
        <taxon>Candidatus Onthovivens</taxon>
    </lineage>
</organism>
<reference evidence="15" key="1">
    <citation type="submission" date="2020-10" db="EMBL/GenBank/DDBJ databases">
        <authorList>
            <person name="Gilroy R."/>
        </authorList>
    </citation>
    <scope>NUCLEOTIDE SEQUENCE</scope>
    <source>
        <strain evidence="15">11159</strain>
    </source>
</reference>
<keyword evidence="3 12" id="KW-0554">One-carbon metabolism</keyword>
<dbReference type="GO" id="GO:0004477">
    <property type="term" value="F:methenyltetrahydrofolate cyclohydrolase activity"/>
    <property type="evidence" value="ECO:0007669"/>
    <property type="project" value="UniProtKB-UniRule"/>
</dbReference>
<evidence type="ECO:0000313" key="16">
    <source>
        <dbReference type="Proteomes" id="UP000823613"/>
    </source>
</evidence>
<evidence type="ECO:0000256" key="10">
    <source>
        <dbReference type="ARBA" id="ARBA00023167"/>
    </source>
</evidence>
<comment type="caution">
    <text evidence="15">The sequence shown here is derived from an EMBL/GenBank/DDBJ whole genome shotgun (WGS) entry which is preliminary data.</text>
</comment>
<keyword evidence="8 12" id="KW-0560">Oxidoreductase</keyword>
<comment type="catalytic activity">
    <reaction evidence="12">
        <text>(6R)-5,10-methenyltetrahydrofolate + H2O = (6R)-10-formyltetrahydrofolate + H(+)</text>
        <dbReference type="Rhea" id="RHEA:23700"/>
        <dbReference type="ChEBI" id="CHEBI:15377"/>
        <dbReference type="ChEBI" id="CHEBI:15378"/>
        <dbReference type="ChEBI" id="CHEBI:57455"/>
        <dbReference type="ChEBI" id="CHEBI:195366"/>
        <dbReference type="EC" id="3.5.4.9"/>
    </reaction>
</comment>
<dbReference type="SUPFAM" id="SSF51735">
    <property type="entry name" value="NAD(P)-binding Rossmann-fold domains"/>
    <property type="match status" value="1"/>
</dbReference>
<dbReference type="GO" id="GO:0006164">
    <property type="term" value="P:purine nucleotide biosynthetic process"/>
    <property type="evidence" value="ECO:0007669"/>
    <property type="project" value="UniProtKB-KW"/>
</dbReference>
<evidence type="ECO:0000256" key="2">
    <source>
        <dbReference type="ARBA" id="ARBA00011738"/>
    </source>
</evidence>
<dbReference type="Pfam" id="PF00763">
    <property type="entry name" value="THF_DHG_CYH"/>
    <property type="match status" value="1"/>
</dbReference>
<dbReference type="AlphaFoldDB" id="A0A9D9GX47"/>
<dbReference type="InterPro" id="IPR046346">
    <property type="entry name" value="Aminoacid_DH-like_N_sf"/>
</dbReference>
<dbReference type="Gene3D" id="3.40.50.10860">
    <property type="entry name" value="Leucine Dehydrogenase, chain A, domain 1"/>
    <property type="match status" value="1"/>
</dbReference>
<dbReference type="PANTHER" id="PTHR48099:SF5">
    <property type="entry name" value="C-1-TETRAHYDROFOLATE SYNTHASE, CYTOPLASMIC"/>
    <property type="match status" value="1"/>
</dbReference>
<dbReference type="InterPro" id="IPR020867">
    <property type="entry name" value="THF_DH/CycHdrlase_CS"/>
</dbReference>
<evidence type="ECO:0000256" key="9">
    <source>
        <dbReference type="ARBA" id="ARBA00023102"/>
    </source>
</evidence>
<evidence type="ECO:0000256" key="6">
    <source>
        <dbReference type="ARBA" id="ARBA00022801"/>
    </source>
</evidence>
<evidence type="ECO:0000313" key="15">
    <source>
        <dbReference type="EMBL" id="MBO8427999.1"/>
    </source>
</evidence>
<evidence type="ECO:0000256" key="12">
    <source>
        <dbReference type="HAMAP-Rule" id="MF_01576"/>
    </source>
</evidence>
<reference evidence="15" key="2">
    <citation type="journal article" date="2021" name="PeerJ">
        <title>Extensive microbial diversity within the chicken gut microbiome revealed by metagenomics and culture.</title>
        <authorList>
            <person name="Gilroy R."/>
            <person name="Ravi A."/>
            <person name="Getino M."/>
            <person name="Pursley I."/>
            <person name="Horton D.L."/>
            <person name="Alikhan N.F."/>
            <person name="Baker D."/>
            <person name="Gharbi K."/>
            <person name="Hall N."/>
            <person name="Watson M."/>
            <person name="Adriaenssens E.M."/>
            <person name="Foster-Nyarko E."/>
            <person name="Jarju S."/>
            <person name="Secka A."/>
            <person name="Antonio M."/>
            <person name="Oren A."/>
            <person name="Chaudhuri R.R."/>
            <person name="La Ragione R."/>
            <person name="Hildebrand F."/>
            <person name="Pallen M.J."/>
        </authorList>
    </citation>
    <scope>NUCLEOTIDE SEQUENCE</scope>
    <source>
        <strain evidence="15">11159</strain>
    </source>
</reference>
<keyword evidence="4 12" id="KW-0028">Amino-acid biosynthesis</keyword>
<dbReference type="GO" id="GO:0005829">
    <property type="term" value="C:cytosol"/>
    <property type="evidence" value="ECO:0007669"/>
    <property type="project" value="TreeGrafter"/>
</dbReference>
<keyword evidence="9 12" id="KW-0368">Histidine biosynthesis</keyword>
<feature type="binding site" evidence="12">
    <location>
        <position position="218"/>
    </location>
    <ligand>
        <name>NADP(+)</name>
        <dbReference type="ChEBI" id="CHEBI:58349"/>
    </ligand>
</feature>
<evidence type="ECO:0000256" key="8">
    <source>
        <dbReference type="ARBA" id="ARBA00023002"/>
    </source>
</evidence>
<comment type="function">
    <text evidence="12">Catalyzes the oxidation of 5,10-methylenetetrahydrofolate to 5,10-methenyltetrahydrofolate and then the hydrolysis of 5,10-methenyltetrahydrofolate to 10-formyltetrahydrofolate.</text>
</comment>
<dbReference type="EMBL" id="JADIMY010000114">
    <property type="protein sequence ID" value="MBO8427999.1"/>
    <property type="molecule type" value="Genomic_DNA"/>
</dbReference>
<sequence length="265" mass="29505">MQEIKEYVAKKKLTISHFILENKLKLKLVIVQVNDDPASNSYIKGKLKDLNEVGIEGELIKLPSETTQNELLSLVNKLNKDNSVTGFIVQMPLPNHIDENIIKENISITKDVDGFNLLSKINPATPNGIVTFLKDNQYDFTSKNALVIGRSNIVGKPMAKLLLSLNMNVTVVHSFTKKDDLSYYIKNADLIIVAVGKPNFLTNEFIFKKDAIVFDVGINRIDGHLVGDCEKNLKVSYQSPVPGGVGLLTRLSLLLNLLEVYRNGI</sequence>
<feature type="domain" description="Tetrahydrofolate dehydrogenase/cyclohydrolase catalytic" evidence="13">
    <location>
        <begin position="13"/>
        <end position="113"/>
    </location>
</feature>
<keyword evidence="5 12" id="KW-0658">Purine biosynthesis</keyword>
<dbReference type="Pfam" id="PF02882">
    <property type="entry name" value="THF_DHG_CYH_C"/>
    <property type="match status" value="1"/>
</dbReference>
<dbReference type="GO" id="GO:0004488">
    <property type="term" value="F:methylenetetrahydrofolate dehydrogenase (NADP+) activity"/>
    <property type="evidence" value="ECO:0007669"/>
    <property type="project" value="UniProtKB-UniRule"/>
</dbReference>
<gene>
    <name evidence="12" type="primary">folD</name>
    <name evidence="15" type="ORF">IAC58_05615</name>
</gene>
<dbReference type="FunFam" id="3.40.50.10860:FF:000005">
    <property type="entry name" value="C-1-tetrahydrofolate synthase, cytoplasmic, putative"/>
    <property type="match status" value="1"/>
</dbReference>
<dbReference type="PRINTS" id="PR00085">
    <property type="entry name" value="THFDHDRGNASE"/>
</dbReference>
<comment type="similarity">
    <text evidence="12">Belongs to the tetrahydrofolate dehydrogenase/cyclohydrolase family.</text>
</comment>
<dbReference type="InterPro" id="IPR020631">
    <property type="entry name" value="THF_DH/CycHdrlase_NAD-bd_dom"/>
</dbReference>
<evidence type="ECO:0000256" key="11">
    <source>
        <dbReference type="ARBA" id="ARBA00023268"/>
    </source>
</evidence>
<dbReference type="Proteomes" id="UP000823613">
    <property type="component" value="Unassembled WGS sequence"/>
</dbReference>
<evidence type="ECO:0000259" key="13">
    <source>
        <dbReference type="Pfam" id="PF00763"/>
    </source>
</evidence>
<evidence type="ECO:0000256" key="4">
    <source>
        <dbReference type="ARBA" id="ARBA00022605"/>
    </source>
</evidence>
<name>A0A9D9GX47_9BACL</name>
<dbReference type="EC" id="3.5.4.9" evidence="12"/>
<accession>A0A9D9GX47</accession>
<evidence type="ECO:0000256" key="5">
    <source>
        <dbReference type="ARBA" id="ARBA00022755"/>
    </source>
</evidence>
<dbReference type="HAMAP" id="MF_01576">
    <property type="entry name" value="THF_DHG_CYH"/>
    <property type="match status" value="1"/>
</dbReference>
<dbReference type="EC" id="1.5.1.5" evidence="12"/>
<keyword evidence="11 12" id="KW-0511">Multifunctional enzyme</keyword>
<dbReference type="InterPro" id="IPR036291">
    <property type="entry name" value="NAD(P)-bd_dom_sf"/>
</dbReference>
<evidence type="ECO:0000256" key="1">
    <source>
        <dbReference type="ARBA" id="ARBA00004777"/>
    </source>
</evidence>
<dbReference type="GO" id="GO:0009086">
    <property type="term" value="P:methionine biosynthetic process"/>
    <property type="evidence" value="ECO:0007669"/>
    <property type="project" value="UniProtKB-KW"/>
</dbReference>
<keyword evidence="6 12" id="KW-0378">Hydrolase</keyword>
<keyword evidence="7 12" id="KW-0521">NADP</keyword>
<dbReference type="GO" id="GO:0035999">
    <property type="term" value="P:tetrahydrofolate interconversion"/>
    <property type="evidence" value="ECO:0007669"/>
    <property type="project" value="UniProtKB-UniRule"/>
</dbReference>
<dbReference type="InterPro" id="IPR020630">
    <property type="entry name" value="THF_DH/CycHdrlase_cat_dom"/>
</dbReference>
<keyword evidence="10 12" id="KW-0486">Methionine biosynthesis</keyword>
<feature type="binding site" evidence="12">
    <location>
        <begin position="149"/>
        <end position="151"/>
    </location>
    <ligand>
        <name>NADP(+)</name>
        <dbReference type="ChEBI" id="CHEBI:58349"/>
    </ligand>
</feature>
<dbReference type="SUPFAM" id="SSF53223">
    <property type="entry name" value="Aminoacid dehydrogenase-like, N-terminal domain"/>
    <property type="match status" value="1"/>
</dbReference>
<comment type="subunit">
    <text evidence="2 12">Homodimer.</text>
</comment>
<proteinExistence type="inferred from homology"/>
<dbReference type="Gene3D" id="3.40.50.720">
    <property type="entry name" value="NAD(P)-binding Rossmann-like Domain"/>
    <property type="match status" value="1"/>
</dbReference>
<feature type="domain" description="Tetrahydrofolate dehydrogenase/cyclohydrolase NAD(P)-binding" evidence="14">
    <location>
        <begin position="123"/>
        <end position="262"/>
    </location>
</feature>
<dbReference type="InterPro" id="IPR000672">
    <property type="entry name" value="THF_DH/CycHdrlase"/>
</dbReference>